<protein>
    <submittedName>
        <fullName evidence="2">Uncharacterized protein</fullName>
    </submittedName>
</protein>
<comment type="caution">
    <text evidence="2">The sequence shown here is derived from an EMBL/GenBank/DDBJ whole genome shotgun (WGS) entry which is preliminary data.</text>
</comment>
<feature type="compositionally biased region" description="Low complexity" evidence="1">
    <location>
        <begin position="171"/>
        <end position="180"/>
    </location>
</feature>
<reference evidence="2 3" key="1">
    <citation type="submission" date="2024-02" db="EMBL/GenBank/DDBJ databases">
        <authorList>
            <person name="Chen Y."/>
            <person name="Shah S."/>
            <person name="Dougan E. K."/>
            <person name="Thang M."/>
            <person name="Chan C."/>
        </authorList>
    </citation>
    <scope>NUCLEOTIDE SEQUENCE [LARGE SCALE GENOMIC DNA]</scope>
</reference>
<accession>A0ABP0QNW9</accession>
<feature type="region of interest" description="Disordered" evidence="1">
    <location>
        <begin position="171"/>
        <end position="198"/>
    </location>
</feature>
<proteinExistence type="predicted"/>
<gene>
    <name evidence="2" type="ORF">CCMP2556_LOCUS43250</name>
</gene>
<dbReference type="EMBL" id="CAXAMN010024795">
    <property type="protein sequence ID" value="CAK9089954.1"/>
    <property type="molecule type" value="Genomic_DNA"/>
</dbReference>
<dbReference type="Proteomes" id="UP001642484">
    <property type="component" value="Unassembled WGS sequence"/>
</dbReference>
<name>A0ABP0QNW9_9DINO</name>
<feature type="compositionally biased region" description="Basic and acidic residues" evidence="1">
    <location>
        <begin position="181"/>
        <end position="198"/>
    </location>
</feature>
<keyword evidence="3" id="KW-1185">Reference proteome</keyword>
<evidence type="ECO:0000313" key="3">
    <source>
        <dbReference type="Proteomes" id="UP001642484"/>
    </source>
</evidence>
<evidence type="ECO:0000256" key="1">
    <source>
        <dbReference type="SAM" id="MobiDB-lite"/>
    </source>
</evidence>
<organism evidence="2 3">
    <name type="scientific">Durusdinium trenchii</name>
    <dbReference type="NCBI Taxonomy" id="1381693"/>
    <lineage>
        <taxon>Eukaryota</taxon>
        <taxon>Sar</taxon>
        <taxon>Alveolata</taxon>
        <taxon>Dinophyceae</taxon>
        <taxon>Suessiales</taxon>
        <taxon>Symbiodiniaceae</taxon>
        <taxon>Durusdinium</taxon>
    </lineage>
</organism>
<sequence>MVGIEGTCNQVTETGGGMEIDIKESLREIRRNGQGTKRGEMIVTGKRIQVIGTIGEEMKDDGMSQTAGMTEIGGMSGEMAGIGTIEETTEEERIEETTEEEKIEGRTEEKRIDMIDVLNTEMPEIAEMGGTEMGALIVSVEKATVVVTEIDTKTEIGAMWKIEMTDVELDTGTTMDTTGNGDEKEGKKGIEAETDERI</sequence>
<evidence type="ECO:0000313" key="2">
    <source>
        <dbReference type="EMBL" id="CAK9089954.1"/>
    </source>
</evidence>